<dbReference type="SMART" id="SM00644">
    <property type="entry name" value="Ami_2"/>
    <property type="match status" value="1"/>
</dbReference>
<evidence type="ECO:0000259" key="3">
    <source>
        <dbReference type="SMART" id="SM00644"/>
    </source>
</evidence>
<dbReference type="GO" id="GO:0009253">
    <property type="term" value="P:peptidoglycan catabolic process"/>
    <property type="evidence" value="ECO:0007669"/>
    <property type="project" value="InterPro"/>
</dbReference>
<dbReference type="InterPro" id="IPR013693">
    <property type="entry name" value="SpoIID/LytB_N"/>
</dbReference>
<feature type="compositionally biased region" description="Polar residues" evidence="2">
    <location>
        <begin position="239"/>
        <end position="252"/>
    </location>
</feature>
<feature type="domain" description="N-acetylmuramoyl-L-alanine amidase" evidence="3">
    <location>
        <begin position="286"/>
        <end position="420"/>
    </location>
</feature>
<dbReference type="InterPro" id="IPR002502">
    <property type="entry name" value="Amidase_domain"/>
</dbReference>
<feature type="compositionally biased region" description="Polar residues" evidence="2">
    <location>
        <begin position="303"/>
        <end position="313"/>
    </location>
</feature>
<dbReference type="InterPro" id="IPR015510">
    <property type="entry name" value="PGRP"/>
</dbReference>
<name>A0A4Y6PPT1_PERCE</name>
<feature type="region of interest" description="Disordered" evidence="2">
    <location>
        <begin position="235"/>
        <end position="313"/>
    </location>
</feature>
<dbReference type="Gene3D" id="3.40.80.10">
    <property type="entry name" value="Peptidoglycan recognition protein-like"/>
    <property type="match status" value="1"/>
</dbReference>
<dbReference type="Gene3D" id="3.90.1720.10">
    <property type="entry name" value="endopeptidase domain like (from Nostoc punctiforme)"/>
    <property type="match status" value="1"/>
</dbReference>
<dbReference type="Proteomes" id="UP000315995">
    <property type="component" value="Chromosome"/>
</dbReference>
<feature type="domain" description="Peptidoglycan recognition protein family" evidence="4">
    <location>
        <begin position="274"/>
        <end position="414"/>
    </location>
</feature>
<evidence type="ECO:0000313" key="6">
    <source>
        <dbReference type="Proteomes" id="UP000315995"/>
    </source>
</evidence>
<comment type="similarity">
    <text evidence="1">Belongs to the N-acetylmuramoyl-L-alanine amidase 2 family.</text>
</comment>
<dbReference type="Gene3D" id="2.60.40.10">
    <property type="entry name" value="Immunoglobulins"/>
    <property type="match status" value="1"/>
</dbReference>
<dbReference type="Pfam" id="PF01510">
    <property type="entry name" value="Amidase_2"/>
    <property type="match status" value="1"/>
</dbReference>
<dbReference type="PROSITE" id="PS51257">
    <property type="entry name" value="PROKAR_LIPOPROTEIN"/>
    <property type="match status" value="1"/>
</dbReference>
<dbReference type="CDD" id="cd06583">
    <property type="entry name" value="PGRP"/>
    <property type="match status" value="1"/>
</dbReference>
<feature type="compositionally biased region" description="Polar residues" evidence="2">
    <location>
        <begin position="264"/>
        <end position="281"/>
    </location>
</feature>
<dbReference type="EMBL" id="CP041186">
    <property type="protein sequence ID" value="QDG50223.1"/>
    <property type="molecule type" value="Genomic_DNA"/>
</dbReference>
<evidence type="ECO:0000259" key="4">
    <source>
        <dbReference type="SMART" id="SM00701"/>
    </source>
</evidence>
<dbReference type="Pfam" id="PF08486">
    <property type="entry name" value="SpoIID"/>
    <property type="match status" value="1"/>
</dbReference>
<dbReference type="InterPro" id="IPR036505">
    <property type="entry name" value="Amidase/PGRP_sf"/>
</dbReference>
<evidence type="ECO:0000256" key="1">
    <source>
        <dbReference type="ARBA" id="ARBA00007553"/>
    </source>
</evidence>
<dbReference type="InterPro" id="IPR006619">
    <property type="entry name" value="PGRP_domain_met/bac"/>
</dbReference>
<dbReference type="SUPFAM" id="SSF55846">
    <property type="entry name" value="N-acetylmuramoyl-L-alanine amidase-like"/>
    <property type="match status" value="1"/>
</dbReference>
<sequence length="852" mass="90276">MMMMARMTARLRCLVLLIVGVVLSGCGMYDDQPLEDYGPEYETRRGELTEFCQVPVEGYGTLSVEDEYLAQVVTCEHEGAPMETLKAQAIAARGYAKYVVDVEQRAVSPTVRDQAYNCGRPATDRARQAVRETSGMVLTHNGKLIMPFYVAGSTNVDSNSCRASGSSGTQRYVTYNEGRIGSGVRPSSLGWSGSPANRGAMSQNGAACLANNGWNAERILRFFYGDDIRVTQLPGSCVDSGTSIDPSNSGSTFDPDEDDGGGASQTCDTTTTAPDIITRSQWGARAPRYNRPRHSPNRFTIHHTVTSNNDTNPMRTVKQVQNYHMDSNGWADIGYHYLVDQQGRIYQGNPVDRRGAHVGGHNTGNIGISFLGNYQSLQPTEEQLASAGQLIRHLSDRYGISPSASNVKGHRDQGSTACPGNHLYAQIERIIRHANGEAETECDEKSGGGGGNTGSPEFRYVRVKAVSPDPLGANDTVEGFELDSVFYERAGAGTTHMAAGVGGSSGATNTGAAVGQPDNTSCDNRSSTVAGIQDGGHIIVQFSEGLRPGDTLHVVQANYNVGLNDCAPSGTAEIAISTDGSNWQVVSSGVSGNAAVQVSPSFVRFVKPQPNSTHEPLVQFEVESSQDIAEVEYFADDYSLGVATQGPNFPHEYEFQNMGVRQLEVRGYDSRGNVLATDQITIEVQGGSGGGTNSAMADELGTEGGTCSGVGNGAGGPRCSDGRGGYSTGQCWAFVKAAMIRAGLATRADINALAARVGMSGYSVQVSAAGFKRAADRASAADLADTMSLRKVDMSVQDAPKGAVIAWAPGCRGFHSRYGHIEIAQGDGYGCSDYCGQLKADASCASVYVPTN</sequence>
<evidence type="ECO:0000313" key="5">
    <source>
        <dbReference type="EMBL" id="QDG50223.1"/>
    </source>
</evidence>
<dbReference type="SMART" id="SM00701">
    <property type="entry name" value="PGRP"/>
    <property type="match status" value="1"/>
</dbReference>
<organism evidence="5 6">
    <name type="scientific">Persicimonas caeni</name>
    <dbReference type="NCBI Taxonomy" id="2292766"/>
    <lineage>
        <taxon>Bacteria</taxon>
        <taxon>Deltaproteobacteria</taxon>
        <taxon>Bradymonadales</taxon>
        <taxon>Bradymonadaceae</taxon>
        <taxon>Persicimonas</taxon>
    </lineage>
</organism>
<evidence type="ECO:0000256" key="2">
    <source>
        <dbReference type="SAM" id="MobiDB-lite"/>
    </source>
</evidence>
<evidence type="ECO:0008006" key="7">
    <source>
        <dbReference type="Google" id="ProtNLM"/>
    </source>
</evidence>
<dbReference type="GO" id="GO:0008745">
    <property type="term" value="F:N-acetylmuramoyl-L-alanine amidase activity"/>
    <property type="evidence" value="ECO:0007669"/>
    <property type="project" value="InterPro"/>
</dbReference>
<dbReference type="AlphaFoldDB" id="A0A4Y6PPT1"/>
<proteinExistence type="inferred from homology"/>
<accession>A0A4Y6PPT1</accession>
<dbReference type="PANTHER" id="PTHR11022:SF41">
    <property type="entry name" value="PEPTIDOGLYCAN-RECOGNITION PROTEIN LC-RELATED"/>
    <property type="match status" value="1"/>
</dbReference>
<reference evidence="5 6" key="1">
    <citation type="submission" date="2019-06" db="EMBL/GenBank/DDBJ databases">
        <title>Persicimonas caeni gen. nov., sp. nov., a predatory bacterium isolated from solar saltern.</title>
        <authorList>
            <person name="Wang S."/>
        </authorList>
    </citation>
    <scope>NUCLEOTIDE SEQUENCE [LARGE SCALE GENOMIC DNA]</scope>
    <source>
        <strain evidence="5 6">YN101</strain>
    </source>
</reference>
<feature type="region of interest" description="Disordered" evidence="2">
    <location>
        <begin position="437"/>
        <end position="456"/>
    </location>
</feature>
<protein>
    <recommendedName>
        <fullName evidence="7">N-acetylmuramoyl-L-alanine amidase</fullName>
    </recommendedName>
</protein>
<dbReference type="GO" id="GO:0008270">
    <property type="term" value="F:zinc ion binding"/>
    <property type="evidence" value="ECO:0007669"/>
    <property type="project" value="InterPro"/>
</dbReference>
<gene>
    <name evidence="5" type="ORF">FIV42_05610</name>
</gene>
<dbReference type="OrthoDB" id="8754850at2"/>
<keyword evidence="6" id="KW-1185">Reference proteome</keyword>
<dbReference type="PANTHER" id="PTHR11022">
    <property type="entry name" value="PEPTIDOGLYCAN RECOGNITION PROTEIN"/>
    <property type="match status" value="1"/>
</dbReference>
<dbReference type="InterPro" id="IPR013783">
    <property type="entry name" value="Ig-like_fold"/>
</dbReference>
<accession>A0A5B8Y173</accession>